<feature type="domain" description="SAF" evidence="5">
    <location>
        <begin position="19"/>
        <end position="76"/>
    </location>
</feature>
<comment type="function">
    <text evidence="4">Involved in the assembly process of the P-ring formation. It may associate with FlgF on the rod constituting a structure essential for the P-ring assembly or may act as a modulator protein for the P-ring assembly.</text>
</comment>
<evidence type="ECO:0000256" key="3">
    <source>
        <dbReference type="ARBA" id="ARBA00022764"/>
    </source>
</evidence>
<feature type="chain" id="PRO_5023149523" description="Flagella basal body P-ring formation protein FlgA" evidence="4">
    <location>
        <begin position="19"/>
        <end position="145"/>
    </location>
</feature>
<evidence type="ECO:0000256" key="1">
    <source>
        <dbReference type="ARBA" id="ARBA00004418"/>
    </source>
</evidence>
<evidence type="ECO:0000259" key="5">
    <source>
        <dbReference type="SMART" id="SM00858"/>
    </source>
</evidence>
<dbReference type="OrthoDB" id="7619725at2"/>
<evidence type="ECO:0000256" key="2">
    <source>
        <dbReference type="ARBA" id="ARBA00022729"/>
    </source>
</evidence>
<protein>
    <recommendedName>
        <fullName evidence="4">Flagella basal body P-ring formation protein FlgA</fullName>
    </recommendedName>
</protein>
<name>A0A5C6S662_9RHOB</name>
<dbReference type="GO" id="GO:0044780">
    <property type="term" value="P:bacterial-type flagellum assembly"/>
    <property type="evidence" value="ECO:0007669"/>
    <property type="project" value="InterPro"/>
</dbReference>
<dbReference type="Pfam" id="PF13144">
    <property type="entry name" value="ChapFlgA"/>
    <property type="match status" value="1"/>
</dbReference>
<dbReference type="Gene3D" id="2.30.30.760">
    <property type="match status" value="1"/>
</dbReference>
<comment type="similarity">
    <text evidence="4">Belongs to the FlgA family.</text>
</comment>
<evidence type="ECO:0000313" key="6">
    <source>
        <dbReference type="EMBL" id="TXB69797.1"/>
    </source>
</evidence>
<dbReference type="AlphaFoldDB" id="A0A5C6S662"/>
<dbReference type="SMART" id="SM00858">
    <property type="entry name" value="SAF"/>
    <property type="match status" value="1"/>
</dbReference>
<keyword evidence="2 4" id="KW-0732">Signal</keyword>
<accession>A0A5C6S662</accession>
<dbReference type="PANTHER" id="PTHR36307">
    <property type="entry name" value="FLAGELLA BASAL BODY P-RING FORMATION PROTEIN FLGA"/>
    <property type="match status" value="1"/>
</dbReference>
<dbReference type="NCBIfam" id="TIGR03170">
    <property type="entry name" value="flgA_cterm"/>
    <property type="match status" value="1"/>
</dbReference>
<keyword evidence="6" id="KW-0966">Cell projection</keyword>
<dbReference type="CDD" id="cd11614">
    <property type="entry name" value="SAF_CpaB_FlgA_like"/>
    <property type="match status" value="1"/>
</dbReference>
<keyword evidence="7" id="KW-1185">Reference proteome</keyword>
<dbReference type="RefSeq" id="WP_147097087.1">
    <property type="nucleotide sequence ID" value="NZ_JBHUFH010000001.1"/>
</dbReference>
<keyword evidence="6" id="KW-0282">Flagellum</keyword>
<dbReference type="InterPro" id="IPR036732">
    <property type="entry name" value="AFP_Neu5c_C_sf"/>
</dbReference>
<dbReference type="PANTHER" id="PTHR36307:SF1">
    <property type="entry name" value="FLAGELLA BASAL BODY P-RING FORMATION PROTEIN FLGA"/>
    <property type="match status" value="1"/>
</dbReference>
<keyword evidence="4" id="KW-1005">Bacterial flagellum biogenesis</keyword>
<evidence type="ECO:0000313" key="7">
    <source>
        <dbReference type="Proteomes" id="UP000321562"/>
    </source>
</evidence>
<organism evidence="6 7">
    <name type="scientific">Paracoccus aurantiacus</name>
    <dbReference type="NCBI Taxonomy" id="2599412"/>
    <lineage>
        <taxon>Bacteria</taxon>
        <taxon>Pseudomonadati</taxon>
        <taxon>Pseudomonadota</taxon>
        <taxon>Alphaproteobacteria</taxon>
        <taxon>Rhodobacterales</taxon>
        <taxon>Paracoccaceae</taxon>
        <taxon>Paracoccus</taxon>
    </lineage>
</organism>
<dbReference type="InterPro" id="IPR013974">
    <property type="entry name" value="SAF"/>
</dbReference>
<dbReference type="GO" id="GO:0042597">
    <property type="term" value="C:periplasmic space"/>
    <property type="evidence" value="ECO:0007669"/>
    <property type="project" value="UniProtKB-SubCell"/>
</dbReference>
<dbReference type="InterPro" id="IPR017585">
    <property type="entry name" value="SAF_FlgA"/>
</dbReference>
<keyword evidence="6" id="KW-0969">Cilium</keyword>
<evidence type="ECO:0000256" key="4">
    <source>
        <dbReference type="RuleBase" id="RU362063"/>
    </source>
</evidence>
<gene>
    <name evidence="6" type="primary">flgA</name>
    <name evidence="6" type="ORF">FQV27_06665</name>
</gene>
<keyword evidence="3 4" id="KW-0574">Periplasm</keyword>
<proteinExistence type="inferred from homology"/>
<dbReference type="EMBL" id="VOPL01000002">
    <property type="protein sequence ID" value="TXB69797.1"/>
    <property type="molecule type" value="Genomic_DNA"/>
</dbReference>
<feature type="signal peptide" evidence="4">
    <location>
        <begin position="1"/>
        <end position="18"/>
    </location>
</feature>
<dbReference type="Proteomes" id="UP000321562">
    <property type="component" value="Unassembled WGS sequence"/>
</dbReference>
<reference evidence="6 7" key="1">
    <citation type="submission" date="2019-08" db="EMBL/GenBank/DDBJ databases">
        <authorList>
            <person name="Ye J."/>
        </authorList>
    </citation>
    <scope>NUCLEOTIDE SEQUENCE [LARGE SCALE GENOMIC DNA]</scope>
    <source>
        <strain evidence="6 7">TK008</strain>
    </source>
</reference>
<comment type="caution">
    <text evidence="6">The sequence shown here is derived from an EMBL/GenBank/DDBJ whole genome shotgun (WGS) entry which is preliminary data.</text>
</comment>
<dbReference type="Gene3D" id="3.90.1210.10">
    <property type="entry name" value="Antifreeze-like/N-acetylneuraminic acid synthase C-terminal domain"/>
    <property type="match status" value="1"/>
</dbReference>
<dbReference type="SUPFAM" id="SSF51269">
    <property type="entry name" value="AFP III-like domain"/>
    <property type="match status" value="1"/>
</dbReference>
<sequence>MRGLIALVLALSALPLHGAAAVVATRNLPAGTVIAPDDLTWAEDVPGGITEPELAIGMQTRMAIYAGRAVVPGALREPVLISRNQIVRVAFDTGPLRIEAEGRTLSEGAAGDIVRVMNLSSRSTISALVLNDGSLVATSSKSEQK</sequence>
<comment type="subcellular location">
    <subcellularLocation>
        <location evidence="1 4">Periplasm</location>
    </subcellularLocation>
</comment>
<dbReference type="InterPro" id="IPR039246">
    <property type="entry name" value="Flagellar_FlgA"/>
</dbReference>